<dbReference type="Gene3D" id="3.40.190.10">
    <property type="entry name" value="Periplasmic binding protein-like II"/>
    <property type="match status" value="2"/>
</dbReference>
<accession>A0A1G7ULN7</accession>
<evidence type="ECO:0000256" key="1">
    <source>
        <dbReference type="SAM" id="SignalP"/>
    </source>
</evidence>
<dbReference type="RefSeq" id="WP_176762561.1">
    <property type="nucleotide sequence ID" value="NZ_FNCS01000003.1"/>
</dbReference>
<reference evidence="2 3" key="1">
    <citation type="submission" date="2016-10" db="EMBL/GenBank/DDBJ databases">
        <authorList>
            <person name="de Groot N.N."/>
        </authorList>
    </citation>
    <scope>NUCLEOTIDE SEQUENCE [LARGE SCALE GENOMIC DNA]</scope>
    <source>
        <strain evidence="2 3">CGMCC 1.10267</strain>
    </source>
</reference>
<dbReference type="STRING" id="440168.SAMN04487974_103144"/>
<sequence length="287" mass="30692">MVISSVSASRVTGSFIAMSLALLISTSANAQVSESIDRSMLETWRLNTGSTVRLCQFSGVPTAEFDRSVGEAIADRLLLESEYTELGAGYGIGGEFAGQDLYVSLVNDCDIILGMGLGPNLYPEEFSPTRPYAGFSYVGVTTDPQVQRLADIPSDQRLGARVASFGYTTAMRYAATLPQDQRWQILPYGDIDLMVTRLVDGTLGGMVIYGPTLATVLAEQPDLDLTQFSITPDTAAEIETGGIMLTSNTYLRTLVDDAIASMIEDGTIESLIVEAGLDSVPYSVGGF</sequence>
<keyword evidence="3" id="KW-1185">Reference proteome</keyword>
<protein>
    <submittedName>
        <fullName evidence="2">Amino acid ABC transporter substrate-binding protein, PAAT family</fullName>
    </submittedName>
</protein>
<name>A0A1G7ULN7_9HYPH</name>
<evidence type="ECO:0000313" key="3">
    <source>
        <dbReference type="Proteomes" id="UP000199495"/>
    </source>
</evidence>
<organism evidence="2 3">
    <name type="scientific">Pelagibacterium luteolum</name>
    <dbReference type="NCBI Taxonomy" id="440168"/>
    <lineage>
        <taxon>Bacteria</taxon>
        <taxon>Pseudomonadati</taxon>
        <taxon>Pseudomonadota</taxon>
        <taxon>Alphaproteobacteria</taxon>
        <taxon>Hyphomicrobiales</taxon>
        <taxon>Devosiaceae</taxon>
        <taxon>Pelagibacterium</taxon>
    </lineage>
</organism>
<dbReference type="AlphaFoldDB" id="A0A1G7ULN7"/>
<dbReference type="EMBL" id="FNCS01000003">
    <property type="protein sequence ID" value="SDG48407.1"/>
    <property type="molecule type" value="Genomic_DNA"/>
</dbReference>
<dbReference type="Proteomes" id="UP000199495">
    <property type="component" value="Unassembled WGS sequence"/>
</dbReference>
<gene>
    <name evidence="2" type="ORF">SAMN04487974_103144</name>
</gene>
<feature type="chain" id="PRO_5011551838" evidence="1">
    <location>
        <begin position="31"/>
        <end position="287"/>
    </location>
</feature>
<proteinExistence type="predicted"/>
<feature type="signal peptide" evidence="1">
    <location>
        <begin position="1"/>
        <end position="30"/>
    </location>
</feature>
<evidence type="ECO:0000313" key="2">
    <source>
        <dbReference type="EMBL" id="SDG48407.1"/>
    </source>
</evidence>
<keyword evidence="1" id="KW-0732">Signal</keyword>
<dbReference type="SUPFAM" id="SSF53850">
    <property type="entry name" value="Periplasmic binding protein-like II"/>
    <property type="match status" value="1"/>
</dbReference>